<sequence length="72" mass="7860">MRGRNQERPVGGHRRSKREESLSEAEIAGGIKFSAKTGALGIEEGHESQGKIKLETSKIKIGTIQTWISANL</sequence>
<gene>
    <name evidence="2" type="ORF">M5K25_007233</name>
</gene>
<evidence type="ECO:0000256" key="1">
    <source>
        <dbReference type="SAM" id="MobiDB-lite"/>
    </source>
</evidence>
<comment type="caution">
    <text evidence="2">The sequence shown here is derived from an EMBL/GenBank/DDBJ whole genome shotgun (WGS) entry which is preliminary data.</text>
</comment>
<evidence type="ECO:0000313" key="2">
    <source>
        <dbReference type="EMBL" id="KAL0923188.1"/>
    </source>
</evidence>
<dbReference type="Proteomes" id="UP001552299">
    <property type="component" value="Unassembled WGS sequence"/>
</dbReference>
<evidence type="ECO:0000313" key="3">
    <source>
        <dbReference type="Proteomes" id="UP001552299"/>
    </source>
</evidence>
<accession>A0ABD0VL05</accession>
<dbReference type="AlphaFoldDB" id="A0ABD0VL05"/>
<protein>
    <submittedName>
        <fullName evidence="2">Uncharacterized protein</fullName>
    </submittedName>
</protein>
<keyword evidence="3" id="KW-1185">Reference proteome</keyword>
<organism evidence="2 3">
    <name type="scientific">Dendrobium thyrsiflorum</name>
    <name type="common">Pinecone-like raceme dendrobium</name>
    <name type="synonym">Orchid</name>
    <dbReference type="NCBI Taxonomy" id="117978"/>
    <lineage>
        <taxon>Eukaryota</taxon>
        <taxon>Viridiplantae</taxon>
        <taxon>Streptophyta</taxon>
        <taxon>Embryophyta</taxon>
        <taxon>Tracheophyta</taxon>
        <taxon>Spermatophyta</taxon>
        <taxon>Magnoliopsida</taxon>
        <taxon>Liliopsida</taxon>
        <taxon>Asparagales</taxon>
        <taxon>Orchidaceae</taxon>
        <taxon>Epidendroideae</taxon>
        <taxon>Malaxideae</taxon>
        <taxon>Dendrobiinae</taxon>
        <taxon>Dendrobium</taxon>
    </lineage>
</organism>
<proteinExistence type="predicted"/>
<reference evidence="2 3" key="1">
    <citation type="journal article" date="2024" name="Plant Biotechnol. J.">
        <title>Dendrobium thyrsiflorum genome and its molecular insights into genes involved in important horticultural traits.</title>
        <authorList>
            <person name="Chen B."/>
            <person name="Wang J.Y."/>
            <person name="Zheng P.J."/>
            <person name="Li K.L."/>
            <person name="Liang Y.M."/>
            <person name="Chen X.F."/>
            <person name="Zhang C."/>
            <person name="Zhao X."/>
            <person name="He X."/>
            <person name="Zhang G.Q."/>
            <person name="Liu Z.J."/>
            <person name="Xu Q."/>
        </authorList>
    </citation>
    <scope>NUCLEOTIDE SEQUENCE [LARGE SCALE GENOMIC DNA]</scope>
    <source>
        <strain evidence="2">GZMU011</strain>
    </source>
</reference>
<name>A0ABD0VL05_DENTH</name>
<feature type="region of interest" description="Disordered" evidence="1">
    <location>
        <begin position="1"/>
        <end position="28"/>
    </location>
</feature>
<dbReference type="EMBL" id="JANQDX010000006">
    <property type="protein sequence ID" value="KAL0923188.1"/>
    <property type="molecule type" value="Genomic_DNA"/>
</dbReference>